<geneLocation type="plasmid" evidence="13 14">
    <name>unnamed1</name>
</geneLocation>
<proteinExistence type="inferred from homology"/>
<organism evidence="13 14">
    <name type="scientific">Leisingera caerulea</name>
    <name type="common">Phaeobacter caeruleus</name>
    <dbReference type="NCBI Taxonomy" id="506591"/>
    <lineage>
        <taxon>Bacteria</taxon>
        <taxon>Pseudomonadati</taxon>
        <taxon>Pseudomonadota</taxon>
        <taxon>Alphaproteobacteria</taxon>
        <taxon>Rhodobacterales</taxon>
        <taxon>Roseobacteraceae</taxon>
        <taxon>Leisingera</taxon>
    </lineage>
</organism>
<feature type="active site" description="Schiff-base intermediate with substrate; via topaquinone" evidence="6">
    <location>
        <position position="390"/>
    </location>
</feature>
<dbReference type="Pfam" id="PF02728">
    <property type="entry name" value="Cu_amine_oxidN3"/>
    <property type="match status" value="1"/>
</dbReference>
<accession>A0A9Q9HN03</accession>
<evidence type="ECO:0000256" key="3">
    <source>
        <dbReference type="ARBA" id="ARBA00022772"/>
    </source>
</evidence>
<dbReference type="InterPro" id="IPR000269">
    <property type="entry name" value="Cu_amine_oxidase"/>
</dbReference>
<evidence type="ECO:0000313" key="14">
    <source>
        <dbReference type="Proteomes" id="UP001058713"/>
    </source>
</evidence>
<gene>
    <name evidence="13" type="ORF">K3721_19160</name>
</gene>
<evidence type="ECO:0000256" key="7">
    <source>
        <dbReference type="PIRSR" id="PIRSR600269-51"/>
    </source>
</evidence>
<keyword evidence="13" id="KW-0614">Plasmid</keyword>
<dbReference type="Gene3D" id="3.10.450.40">
    <property type="match status" value="2"/>
</dbReference>
<comment type="similarity">
    <text evidence="1 8">Belongs to the copper/topaquinone oxidase family.</text>
</comment>
<dbReference type="AlphaFoldDB" id="A0A9Q9HN03"/>
<evidence type="ECO:0000256" key="6">
    <source>
        <dbReference type="PIRSR" id="PIRSR600269-50"/>
    </source>
</evidence>
<comment type="cofactor">
    <cofactor evidence="8">
        <name>Cu cation</name>
        <dbReference type="ChEBI" id="CHEBI:23378"/>
    </cofactor>
    <text evidence="8">Contains 1 topaquinone per subunit.</text>
</comment>
<dbReference type="InterPro" id="IPR016182">
    <property type="entry name" value="Cu_amine_oxidase_N-reg"/>
</dbReference>
<dbReference type="SUPFAM" id="SSF54416">
    <property type="entry name" value="Amine oxidase N-terminal region"/>
    <property type="match status" value="2"/>
</dbReference>
<dbReference type="EC" id="1.4.3.-" evidence="8"/>
<dbReference type="PROSITE" id="PS01165">
    <property type="entry name" value="COPPER_AMINE_OXID_2"/>
    <property type="match status" value="1"/>
</dbReference>
<dbReference type="PANTHER" id="PTHR10638:SF41">
    <property type="entry name" value="AMINE OXIDASE"/>
    <property type="match status" value="1"/>
</dbReference>
<protein>
    <recommendedName>
        <fullName evidence="8">Amine oxidase</fullName>
        <ecNumber evidence="8">1.4.3.-</ecNumber>
    </recommendedName>
</protein>
<dbReference type="KEGG" id="lcae:K3721_19160"/>
<dbReference type="Gene3D" id="2.70.98.20">
    <property type="entry name" value="Copper amine oxidase, catalytic domain"/>
    <property type="match status" value="1"/>
</dbReference>
<dbReference type="InterPro" id="IPR015800">
    <property type="entry name" value="Cu_amine_oxidase_N2"/>
</dbReference>
<dbReference type="Proteomes" id="UP001058713">
    <property type="component" value="Plasmid unnamed1"/>
</dbReference>
<keyword evidence="9" id="KW-0732">Signal</keyword>
<feature type="domain" description="Copper amine oxidase N3-terminal" evidence="12">
    <location>
        <begin position="115"/>
        <end position="212"/>
    </location>
</feature>
<dbReference type="GO" id="GO:0008131">
    <property type="term" value="F:primary methylamine oxidase activity"/>
    <property type="evidence" value="ECO:0007669"/>
    <property type="project" value="InterPro"/>
</dbReference>
<evidence type="ECO:0000256" key="1">
    <source>
        <dbReference type="ARBA" id="ARBA00007983"/>
    </source>
</evidence>
<keyword evidence="3 6" id="KW-0801">TPQ</keyword>
<feature type="active site" description="Proton acceptor" evidence="6">
    <location>
        <position position="305"/>
    </location>
</feature>
<feature type="domain" description="Copper amine oxidase catalytic" evidence="10">
    <location>
        <begin position="239"/>
        <end position="635"/>
    </location>
</feature>
<dbReference type="Pfam" id="PF01179">
    <property type="entry name" value="Cu_amine_oxid"/>
    <property type="match status" value="1"/>
</dbReference>
<evidence type="ECO:0000256" key="4">
    <source>
        <dbReference type="ARBA" id="ARBA00023002"/>
    </source>
</evidence>
<dbReference type="InterPro" id="IPR049947">
    <property type="entry name" value="Cu_Am_Ox_Cu-bd"/>
</dbReference>
<sequence>MFMYFRLARIGAVLLMAVTPAFAETTHPLDPLSAGEITRAITVIAASGRVNKDTRAPVIRLKEPDKSDIRAWQPGEPMARMAEVILRVSGETIEVDVDLATDTMIRWEAVPGAQPRILSSEWQSAQAAVKSDPRWQEAMRARGYETFDEIFCESLSSGHFGNPAQSRRRLMKLPCFDTRGTETNIYARPIEGLVATVDLDTRDVLDVLDEGIIAIPSASHEFAVVSQPAVQIPPPPTISADGRLVKWGNWQFHLGFDPLFGTILSLVEFEDAGIRREILYQAHVSEVFVPYMDPRESWAFRTYMDAGEYGLGVLASSLTPGIDCPSDALFLDEMIASPTGKPILRERAVCIFEHQTGKPGWRHAEAYNGAYSGIAGKELVVRSIPSIAHYDYAMDWVFSPGGQIEMRIGATGVDAVRAAESQKATDKSAQVETVYGSLVAPGLVAINHDHYFSLRLDFDIDGESNRFQRERIVQDSLPEKSSRRSLWRVIPETIEIETALKAMHSPQVWRIENAARTTALGHHPGYQIQGVAPTSLLSAEDWPQRRAAFSGHNLWITAYRPGERHAGGRYPNQSTGGAGLPGYLDGDAIDGADLVVWYTVGFRHVSRPEDWPILSTVWQSVRLRPYRFFDQNPSVPVQ</sequence>
<evidence type="ECO:0000313" key="13">
    <source>
        <dbReference type="EMBL" id="UWQ55954.1"/>
    </source>
</evidence>
<dbReference type="InterPro" id="IPR015798">
    <property type="entry name" value="Cu_amine_oxidase_C"/>
</dbReference>
<comment type="PTM">
    <text evidence="7 8">Topaquinone (TPQ) is generated by copper-dependent autoxidation of a specific tyrosyl residue.</text>
</comment>
<dbReference type="Pfam" id="PF02727">
    <property type="entry name" value="Cu_amine_oxidN2"/>
    <property type="match status" value="1"/>
</dbReference>
<feature type="chain" id="PRO_5040135221" description="Amine oxidase" evidence="9">
    <location>
        <begin position="24"/>
        <end position="638"/>
    </location>
</feature>
<evidence type="ECO:0000256" key="9">
    <source>
        <dbReference type="SAM" id="SignalP"/>
    </source>
</evidence>
<evidence type="ECO:0000256" key="2">
    <source>
        <dbReference type="ARBA" id="ARBA00022723"/>
    </source>
</evidence>
<dbReference type="SUPFAM" id="SSF49998">
    <property type="entry name" value="Amine oxidase catalytic domain"/>
    <property type="match status" value="1"/>
</dbReference>
<feature type="domain" description="Copper amine oxidase N2-terminal" evidence="11">
    <location>
        <begin position="27"/>
        <end position="109"/>
    </location>
</feature>
<feature type="modified residue" description="2',4',5'-topaquinone" evidence="7">
    <location>
        <position position="390"/>
    </location>
</feature>
<keyword evidence="5 8" id="KW-0186">Copper</keyword>
<dbReference type="PANTHER" id="PTHR10638">
    <property type="entry name" value="COPPER AMINE OXIDASE"/>
    <property type="match status" value="1"/>
</dbReference>
<dbReference type="GO" id="GO:0005507">
    <property type="term" value="F:copper ion binding"/>
    <property type="evidence" value="ECO:0007669"/>
    <property type="project" value="InterPro"/>
</dbReference>
<dbReference type="GO" id="GO:0009308">
    <property type="term" value="P:amine metabolic process"/>
    <property type="evidence" value="ECO:0007669"/>
    <property type="project" value="UniProtKB-UniRule"/>
</dbReference>
<reference evidence="13" key="1">
    <citation type="submission" date="2021-08" db="EMBL/GenBank/DDBJ databases">
        <authorList>
            <person name="Nwanade C."/>
            <person name="Wang M."/>
            <person name="Masoudi A."/>
            <person name="Yu Z."/>
            <person name="Liu J."/>
        </authorList>
    </citation>
    <scope>NUCLEOTIDE SEQUENCE</scope>
    <source>
        <strain evidence="13">S122</strain>
        <plasmid evidence="13">unnamed1</plasmid>
    </source>
</reference>
<feature type="signal peptide" evidence="9">
    <location>
        <begin position="1"/>
        <end position="23"/>
    </location>
</feature>
<dbReference type="EMBL" id="CP081071">
    <property type="protein sequence ID" value="UWQ55954.1"/>
    <property type="molecule type" value="Genomic_DNA"/>
</dbReference>
<keyword evidence="4 8" id="KW-0560">Oxidoreductase</keyword>
<dbReference type="RefSeq" id="WP_259972740.1">
    <property type="nucleotide sequence ID" value="NZ_CP081071.1"/>
</dbReference>
<dbReference type="GO" id="GO:0048038">
    <property type="term" value="F:quinone binding"/>
    <property type="evidence" value="ECO:0007669"/>
    <property type="project" value="InterPro"/>
</dbReference>
<evidence type="ECO:0000259" key="10">
    <source>
        <dbReference type="Pfam" id="PF01179"/>
    </source>
</evidence>
<evidence type="ECO:0000259" key="12">
    <source>
        <dbReference type="Pfam" id="PF02728"/>
    </source>
</evidence>
<name>A0A9Q9HN03_LEICA</name>
<evidence type="ECO:0000259" key="11">
    <source>
        <dbReference type="Pfam" id="PF02727"/>
    </source>
</evidence>
<dbReference type="InterPro" id="IPR036460">
    <property type="entry name" value="Cu_amine_oxidase_C_sf"/>
</dbReference>
<keyword evidence="2 8" id="KW-0479">Metal-binding</keyword>
<evidence type="ECO:0000256" key="8">
    <source>
        <dbReference type="RuleBase" id="RU000672"/>
    </source>
</evidence>
<dbReference type="InterPro" id="IPR015802">
    <property type="entry name" value="Cu_amine_oxidase_N3"/>
</dbReference>
<evidence type="ECO:0000256" key="5">
    <source>
        <dbReference type="ARBA" id="ARBA00023008"/>
    </source>
</evidence>